<dbReference type="RefSeq" id="WP_076343112.1">
    <property type="nucleotide sequence ID" value="NZ_CP019082.1"/>
</dbReference>
<evidence type="ECO:0000259" key="3">
    <source>
        <dbReference type="Pfam" id="PF06283"/>
    </source>
</evidence>
<organism evidence="4 5">
    <name type="scientific">Paludisphaera borealis</name>
    <dbReference type="NCBI Taxonomy" id="1387353"/>
    <lineage>
        <taxon>Bacteria</taxon>
        <taxon>Pseudomonadati</taxon>
        <taxon>Planctomycetota</taxon>
        <taxon>Planctomycetia</taxon>
        <taxon>Isosphaerales</taxon>
        <taxon>Isosphaeraceae</taxon>
        <taxon>Paludisphaera</taxon>
    </lineage>
</organism>
<feature type="signal peptide" evidence="2">
    <location>
        <begin position="1"/>
        <end position="28"/>
    </location>
</feature>
<accession>A0A1U7CIU3</accession>
<evidence type="ECO:0000256" key="1">
    <source>
        <dbReference type="SAM" id="MobiDB-lite"/>
    </source>
</evidence>
<evidence type="ECO:0000256" key="2">
    <source>
        <dbReference type="SAM" id="SignalP"/>
    </source>
</evidence>
<keyword evidence="5" id="KW-1185">Reference proteome</keyword>
<name>A0A1U7CIU3_9BACT</name>
<dbReference type="STRING" id="1387353.BSF38_00258"/>
<evidence type="ECO:0000313" key="5">
    <source>
        <dbReference type="Proteomes" id="UP000186309"/>
    </source>
</evidence>
<feature type="region of interest" description="Disordered" evidence="1">
    <location>
        <begin position="161"/>
        <end position="187"/>
    </location>
</feature>
<dbReference type="SUPFAM" id="SSF52317">
    <property type="entry name" value="Class I glutamine amidotransferase-like"/>
    <property type="match status" value="1"/>
</dbReference>
<dbReference type="EMBL" id="CP019082">
    <property type="protein sequence ID" value="APW58851.1"/>
    <property type="molecule type" value="Genomic_DNA"/>
</dbReference>
<dbReference type="Proteomes" id="UP000186309">
    <property type="component" value="Chromosome"/>
</dbReference>
<proteinExistence type="predicted"/>
<dbReference type="AlphaFoldDB" id="A0A1U7CIU3"/>
<feature type="chain" id="PRO_5013092345" description="ThuA-like domain-containing protein" evidence="2">
    <location>
        <begin position="29"/>
        <end position="298"/>
    </location>
</feature>
<keyword evidence="2" id="KW-0732">Signal</keyword>
<evidence type="ECO:0000313" key="4">
    <source>
        <dbReference type="EMBL" id="APW58851.1"/>
    </source>
</evidence>
<dbReference type="PANTHER" id="PTHR40469">
    <property type="entry name" value="SECRETED GLYCOSYL HYDROLASE"/>
    <property type="match status" value="1"/>
</dbReference>
<sequence>MVRGIGFRVLTGIFAIGLAFGVSTSASAAEKVRVLIIDGQNNHTWKNMTPPMKADLERSGRFDVTVATAPPAKSPKEAWDSFRPDFSKYDVVVSNYNGEAWPKEVQKALEEYVAGGGGLAIIHAANNAFSDWPEYNKMIGLGWRDPKFGDRVTVDDAGQVVRTPKGEGPGSGHGPTHPFTIKVRKPDHPITKGMPAEWLHAKDELYHGQRGPAEHMEILATAYSDKEHKGTETNEPMIWVIPYGKGRVFTTVMGHVMNDDDQAIRCPGFRTVLLRGTEWAATGDVTIPIPDDFPKAGK</sequence>
<dbReference type="InterPro" id="IPR029010">
    <property type="entry name" value="ThuA-like"/>
</dbReference>
<dbReference type="Gene3D" id="3.40.50.880">
    <property type="match status" value="1"/>
</dbReference>
<gene>
    <name evidence="4" type="ORF">BSF38_00258</name>
</gene>
<dbReference type="Pfam" id="PF06283">
    <property type="entry name" value="ThuA"/>
    <property type="match status" value="1"/>
</dbReference>
<dbReference type="KEGG" id="pbor:BSF38_00258"/>
<dbReference type="PANTHER" id="PTHR40469:SF2">
    <property type="entry name" value="GALACTOSE-BINDING DOMAIN-LIKE SUPERFAMILY PROTEIN"/>
    <property type="match status" value="1"/>
</dbReference>
<feature type="domain" description="ThuA-like" evidence="3">
    <location>
        <begin position="33"/>
        <end position="280"/>
    </location>
</feature>
<dbReference type="InterPro" id="IPR029062">
    <property type="entry name" value="Class_I_gatase-like"/>
</dbReference>
<reference evidence="5" key="1">
    <citation type="submission" date="2016-12" db="EMBL/GenBank/DDBJ databases">
        <title>Comparative genomics of four Isosphaeraceae planctomycetes: a common pool of plasmids and glycoside hydrolase genes.</title>
        <authorList>
            <person name="Ivanova A."/>
        </authorList>
    </citation>
    <scope>NUCLEOTIDE SEQUENCE [LARGE SCALE GENOMIC DNA]</scope>
    <source>
        <strain evidence="5">PX4</strain>
    </source>
</reference>
<dbReference type="OrthoDB" id="9785923at2"/>
<protein>
    <recommendedName>
        <fullName evidence="3">ThuA-like domain-containing protein</fullName>
    </recommendedName>
</protein>